<sequence length="1551" mass="172030">MCMQSPDSIAHAVSARFADRPTLESVIRQQLATALGERYPTLTLDLSRTRLARPQRRSWLLQPFMPVVHDALASGVPLDFRDVGSLAWYLSDEPPKRLKLPGLTPEKLDMQVIATLIGEIPQTLSIALQNALAAYWDAGHWCWLADVLKDTLRVAALRQAELDQTARETLDQVLTNPEREDRLTLHGERAVYAYGLQATLKDAARSVSLLGPDLLLARALNGKTSVLLCSPQTGIETFASVDVLIQAVGQRLGRQYQVEDILLQRYEIDGDLFEHQASLILNHQLEDLGNLSLPTGQPFRVWQTLYNDITDPGRFFRDAPAAPALATLRTHLPAWLQSASADDQAAYRRYTLALATAKQRAGGRTVLSDIDDIRTYTVNALLQALQGDAVTFANHAPTPPSVAALHPDDLLLTFSVAAGYPGTAGIIRHERVSLTELAIDNLSSRPSASVTLANRQGLPLPAWLTADYLMGTGGLVERVDIGQHYPRLLETQLLGDSPEARQREALFAAQQAVQLPLLALELSLKQQAGLSPQGARLVAAVMEPAAADQQVDQNPVVIRHLALLQMPGAQPDPVSAMYLIEARDTALGPHVLYRPLYAETLQEFASREALFEAVAEPGPLQDSVLTWLSDTARPIYANGGFREPHYVRFGQGDEFSTLGTPTPATLSADGINDELQQCLVTGRLMTYLFSDHARALVQQADRASVSNSESRWQVLREGSSLLFGNLLLPLLRGPAMLTGWLWGLMASLGQDIPALAATDPHARELATVDLLLNLGLLLLEAAPVVVPTPAPLAAGLRAQALPSALTPWVAEQWPQPAAPSIREGAVLLAGALAQKHSTVLDFGFAQARQRLTPAQRSRLATFKAPRPSPLPQPVLNGPRRGLYGVENRWYALANGEWLQVSLEPQGETRVVMPGDAEVYGPYLRSDAHGVWSVDTRLHLRGGMPTKRIAADRQRRAQRIRELQENYERFVQGQADQQKRIDIILGVMTRTAEDPRFSEAQAADSRQRFDTALQEQTRDYQQQLDSLKERNELNIPLPPHSVAGLLENMVNNARKHVVVAEKDRGALYRSHAHFMAKAPRLAEAVLGDFAAYQEFVRSLIAINERSIHWLELRDRYLDELFKLGDDGSDHYRRLTLDRPPEISALAVKDLLMRNFELMTHKHPGHPLVTVMIDILEPLQEHLRTHSELNELEVTAEERVNVLESLVEHYGRGLDSLQGVGIVNIDELDGEYFAKLVKLVEGLYQEAAKQLASEIKPAAQPAPRPSRRPPIVAGKVQKKVIRTAKKGTFIGEVKPVGTLETVELRSQLTGEVFGTYSQRGEQWIEFKDATPPRSPGVPRSLSLVKGEARKLLGMLEEHLQRGEQYKKVSRHPQEVQEVLLHESVRYDKLATELHLAIQAQPAEARAPADLALENDMRQAAVRLNERGQALRIQLSLELPPTHGNLEYLIEQKRANMALLGERIQLRGERRDFVQEYAVNDAGGYPLWYAHFHYPAADTPKAHYTAAHLKTREQRKVSYYSQLARAQSPQAVVDVHRGLLGKALAERWFLPLAP</sequence>
<organism evidence="1 2">
    <name type="scientific">Pseudomonas aylmerensis</name>
    <dbReference type="NCBI Taxonomy" id="1869229"/>
    <lineage>
        <taxon>Bacteria</taxon>
        <taxon>Pseudomonadati</taxon>
        <taxon>Pseudomonadota</taxon>
        <taxon>Gammaproteobacteria</taxon>
        <taxon>Pseudomonadales</taxon>
        <taxon>Pseudomonadaceae</taxon>
        <taxon>Pseudomonas</taxon>
    </lineage>
</organism>
<evidence type="ECO:0000313" key="1">
    <source>
        <dbReference type="EMBL" id="OCW21723.1"/>
    </source>
</evidence>
<name>A0ABX2YR13_9PSED</name>
<proteinExistence type="predicted"/>
<dbReference type="EMBL" id="MAUE01000038">
    <property type="protein sequence ID" value="OCW21723.1"/>
    <property type="molecule type" value="Genomic_DNA"/>
</dbReference>
<accession>A0ABX2YR13</accession>
<gene>
    <name evidence="1" type="ORF">BBG20_24040</name>
</gene>
<evidence type="ECO:0008006" key="3">
    <source>
        <dbReference type="Google" id="ProtNLM"/>
    </source>
</evidence>
<evidence type="ECO:0000313" key="2">
    <source>
        <dbReference type="Proteomes" id="UP000095081"/>
    </source>
</evidence>
<comment type="caution">
    <text evidence="1">The sequence shown here is derived from an EMBL/GenBank/DDBJ whole genome shotgun (WGS) entry which is preliminary data.</text>
</comment>
<dbReference type="Proteomes" id="UP000095081">
    <property type="component" value="Unassembled WGS sequence"/>
</dbReference>
<protein>
    <recommendedName>
        <fullName evidence="3">C-terminal region of Pasteurella multocida toxin residues 569-1285</fullName>
    </recommendedName>
</protein>
<reference evidence="1 2" key="1">
    <citation type="submission" date="2016-06" db="EMBL/GenBank/DDBJ databases">
        <title>Draft genome sequence of Pseudomonas sp. S1E40, a novel strain antagonistic activity to fungal plant pathogen.</title>
        <authorList>
            <person name="Tambong J.T."/>
            <person name="Tchagang C."/>
            <person name="Xu R."/>
        </authorList>
    </citation>
    <scope>NUCLEOTIDE SEQUENCE [LARGE SCALE GENOMIC DNA]</scope>
    <source>
        <strain evidence="1 2">S1E40</strain>
    </source>
</reference>
<keyword evidence="2" id="KW-1185">Reference proteome</keyword>